<dbReference type="RefSeq" id="WP_113030744.1">
    <property type="nucleotide sequence ID" value="NZ_QMFB01000004.1"/>
</dbReference>
<evidence type="ECO:0000256" key="9">
    <source>
        <dbReference type="ARBA" id="ARBA00022840"/>
    </source>
</evidence>
<name>A0A329MSI9_9BACL</name>
<dbReference type="SMART" id="SM00304">
    <property type="entry name" value="HAMP"/>
    <property type="match status" value="1"/>
</dbReference>
<evidence type="ECO:0000256" key="7">
    <source>
        <dbReference type="ARBA" id="ARBA00022741"/>
    </source>
</evidence>
<dbReference type="PROSITE" id="PS50109">
    <property type="entry name" value="HIS_KIN"/>
    <property type="match status" value="1"/>
</dbReference>
<dbReference type="InterPro" id="IPR003661">
    <property type="entry name" value="HisK_dim/P_dom"/>
</dbReference>
<dbReference type="InterPro" id="IPR036097">
    <property type="entry name" value="HisK_dim/P_sf"/>
</dbReference>
<feature type="domain" description="Histidine kinase" evidence="14">
    <location>
        <begin position="374"/>
        <end position="586"/>
    </location>
</feature>
<comment type="caution">
    <text evidence="16">The sequence shown here is derived from an EMBL/GenBank/DDBJ whole genome shotgun (WGS) entry which is preliminary data.</text>
</comment>
<dbReference type="InterPro" id="IPR050351">
    <property type="entry name" value="BphY/WalK/GraS-like"/>
</dbReference>
<keyword evidence="7" id="KW-0547">Nucleotide-binding</keyword>
<keyword evidence="13" id="KW-0812">Transmembrane</keyword>
<keyword evidence="8 16" id="KW-0418">Kinase</keyword>
<dbReference type="CDD" id="cd06225">
    <property type="entry name" value="HAMP"/>
    <property type="match status" value="1"/>
</dbReference>
<dbReference type="GO" id="GO:0000155">
    <property type="term" value="F:phosphorelay sensor kinase activity"/>
    <property type="evidence" value="ECO:0007669"/>
    <property type="project" value="InterPro"/>
</dbReference>
<dbReference type="EMBL" id="QMFB01000004">
    <property type="protein sequence ID" value="RAV21653.1"/>
    <property type="molecule type" value="Genomic_DNA"/>
</dbReference>
<dbReference type="InterPro" id="IPR005467">
    <property type="entry name" value="His_kinase_dom"/>
</dbReference>
<protein>
    <recommendedName>
        <fullName evidence="3">histidine kinase</fullName>
        <ecNumber evidence="3">2.7.13.3</ecNumber>
    </recommendedName>
</protein>
<evidence type="ECO:0000256" key="11">
    <source>
        <dbReference type="ARBA" id="ARBA00023136"/>
    </source>
</evidence>
<dbReference type="PANTHER" id="PTHR45453">
    <property type="entry name" value="PHOSPHATE REGULON SENSOR PROTEIN PHOR"/>
    <property type="match status" value="1"/>
</dbReference>
<dbReference type="GO" id="GO:0005524">
    <property type="term" value="F:ATP binding"/>
    <property type="evidence" value="ECO:0007669"/>
    <property type="project" value="UniProtKB-KW"/>
</dbReference>
<dbReference type="GO" id="GO:0004721">
    <property type="term" value="F:phosphoprotein phosphatase activity"/>
    <property type="evidence" value="ECO:0007669"/>
    <property type="project" value="TreeGrafter"/>
</dbReference>
<organism evidence="16 17">
    <name type="scientific">Paenibacillus contaminans</name>
    <dbReference type="NCBI Taxonomy" id="450362"/>
    <lineage>
        <taxon>Bacteria</taxon>
        <taxon>Bacillati</taxon>
        <taxon>Bacillota</taxon>
        <taxon>Bacilli</taxon>
        <taxon>Bacillales</taxon>
        <taxon>Paenibacillaceae</taxon>
        <taxon>Paenibacillus</taxon>
    </lineage>
</organism>
<evidence type="ECO:0000256" key="2">
    <source>
        <dbReference type="ARBA" id="ARBA00004651"/>
    </source>
</evidence>
<evidence type="ECO:0000256" key="4">
    <source>
        <dbReference type="ARBA" id="ARBA00022475"/>
    </source>
</evidence>
<evidence type="ECO:0000256" key="8">
    <source>
        <dbReference type="ARBA" id="ARBA00022777"/>
    </source>
</evidence>
<sequence length="586" mass="67025">MSKRGVTFKLFAITALFFLLFYAIVLLGQLLFFESFYQHQKIGGMQKKLSAFGQKYEQRKWSEQRISQEMAAFISQNKAQLAILNPEGKLKYDNLFRIVIQDDNGLKVKISLFFLFDSEKNDLLQANLKRGERIVVEGYYEDEATKDLFYPVIIHREGAKDIGSLPSGSEAEQLESISGVITDSLLPHPNQWNMRQGLLYLALNEWFPLSDAHKETLDNGEMIREEWTESLSGMRGYVAVQPIMQDGKVNELIFMIVSLQQISEAYDALKLFYFYIGAGGVALILLLSLIFSKIVAKPLLALNQIALRMAKLDFSAKSQIGGHDEFGSLSRSLNRLSETLDDTLKELHQANERLRADVEHKQRMEQMQKEFISNASHELKTPLSIVRGFVEGLRDRISESKRERYLDVILDETEKMEELVKDMLELTKLESKTIKLKQSHFTVSELAEDIVDKLTNQLSDKQLTVAIVSGEEFPVYADRSKIEQVLFNLLMNAIRHAVPGSEITLRIDKNGEHVRIAIENEGEAIPDEQLGSIWERFYRVERSRSRKTGGTGLGLAIVKHILDLHESRYGVKNTERGVRFYFELPI</sequence>
<dbReference type="CDD" id="cd00082">
    <property type="entry name" value="HisKA"/>
    <property type="match status" value="1"/>
</dbReference>
<keyword evidence="5" id="KW-0597">Phosphoprotein</keyword>
<dbReference type="SMART" id="SM00387">
    <property type="entry name" value="HATPase_c"/>
    <property type="match status" value="1"/>
</dbReference>
<evidence type="ECO:0000313" key="17">
    <source>
        <dbReference type="Proteomes" id="UP000250369"/>
    </source>
</evidence>
<feature type="coiled-coil region" evidence="12">
    <location>
        <begin position="333"/>
        <end position="364"/>
    </location>
</feature>
<dbReference type="Proteomes" id="UP000250369">
    <property type="component" value="Unassembled WGS sequence"/>
</dbReference>
<dbReference type="Pfam" id="PF02518">
    <property type="entry name" value="HATPase_c"/>
    <property type="match status" value="1"/>
</dbReference>
<comment type="catalytic activity">
    <reaction evidence="1">
        <text>ATP + protein L-histidine = ADP + protein N-phospho-L-histidine.</text>
        <dbReference type="EC" id="2.7.13.3"/>
    </reaction>
</comment>
<dbReference type="Pfam" id="PF00672">
    <property type="entry name" value="HAMP"/>
    <property type="match status" value="1"/>
</dbReference>
<dbReference type="EC" id="2.7.13.3" evidence="3"/>
<feature type="domain" description="HAMP" evidence="15">
    <location>
        <begin position="293"/>
        <end position="345"/>
    </location>
</feature>
<dbReference type="OrthoDB" id="9762826at2"/>
<keyword evidence="4" id="KW-1003">Cell membrane</keyword>
<dbReference type="Gene3D" id="1.10.287.130">
    <property type="match status" value="1"/>
</dbReference>
<dbReference type="PROSITE" id="PS50885">
    <property type="entry name" value="HAMP"/>
    <property type="match status" value="1"/>
</dbReference>
<keyword evidence="11 13" id="KW-0472">Membrane</keyword>
<evidence type="ECO:0000259" key="15">
    <source>
        <dbReference type="PROSITE" id="PS50885"/>
    </source>
</evidence>
<dbReference type="InterPro" id="IPR036890">
    <property type="entry name" value="HATPase_C_sf"/>
</dbReference>
<dbReference type="SUPFAM" id="SSF158472">
    <property type="entry name" value="HAMP domain-like"/>
    <property type="match status" value="1"/>
</dbReference>
<dbReference type="SUPFAM" id="SSF47384">
    <property type="entry name" value="Homodimeric domain of signal transducing histidine kinase"/>
    <property type="match status" value="1"/>
</dbReference>
<dbReference type="FunFam" id="3.30.565.10:FF:000006">
    <property type="entry name" value="Sensor histidine kinase WalK"/>
    <property type="match status" value="1"/>
</dbReference>
<evidence type="ECO:0000256" key="3">
    <source>
        <dbReference type="ARBA" id="ARBA00012438"/>
    </source>
</evidence>
<evidence type="ECO:0000256" key="6">
    <source>
        <dbReference type="ARBA" id="ARBA00022679"/>
    </source>
</evidence>
<dbReference type="Gene3D" id="3.30.565.10">
    <property type="entry name" value="Histidine kinase-like ATPase, C-terminal domain"/>
    <property type="match status" value="1"/>
</dbReference>
<evidence type="ECO:0000256" key="1">
    <source>
        <dbReference type="ARBA" id="ARBA00000085"/>
    </source>
</evidence>
<proteinExistence type="predicted"/>
<evidence type="ECO:0000256" key="13">
    <source>
        <dbReference type="SAM" id="Phobius"/>
    </source>
</evidence>
<feature type="transmembrane region" description="Helical" evidence="13">
    <location>
        <begin position="12"/>
        <end position="33"/>
    </location>
</feature>
<evidence type="ECO:0000256" key="12">
    <source>
        <dbReference type="SAM" id="Coils"/>
    </source>
</evidence>
<dbReference type="PANTHER" id="PTHR45453:SF3">
    <property type="entry name" value="HISTIDINE KINASE"/>
    <property type="match status" value="1"/>
</dbReference>
<evidence type="ECO:0000256" key="5">
    <source>
        <dbReference type="ARBA" id="ARBA00022553"/>
    </source>
</evidence>
<dbReference type="SUPFAM" id="SSF55874">
    <property type="entry name" value="ATPase domain of HSP90 chaperone/DNA topoisomerase II/histidine kinase"/>
    <property type="match status" value="1"/>
</dbReference>
<accession>A0A329MSI9</accession>
<reference evidence="16 17" key="1">
    <citation type="journal article" date="2009" name="Int. J. Syst. Evol. Microbiol.">
        <title>Paenibacillus contaminans sp. nov., isolated from a contaminated laboratory plate.</title>
        <authorList>
            <person name="Chou J.H."/>
            <person name="Lee J.H."/>
            <person name="Lin M.C."/>
            <person name="Chang P.S."/>
            <person name="Arun A.B."/>
            <person name="Young C.C."/>
            <person name="Chen W.M."/>
        </authorList>
    </citation>
    <scope>NUCLEOTIDE SEQUENCE [LARGE SCALE GENOMIC DNA]</scope>
    <source>
        <strain evidence="16 17">CKOBP-6</strain>
    </source>
</reference>
<dbReference type="Pfam" id="PF00512">
    <property type="entry name" value="HisKA"/>
    <property type="match status" value="1"/>
</dbReference>
<comment type="subcellular location">
    <subcellularLocation>
        <location evidence="2">Cell membrane</location>
        <topology evidence="2">Multi-pass membrane protein</topology>
    </subcellularLocation>
</comment>
<keyword evidence="17" id="KW-1185">Reference proteome</keyword>
<evidence type="ECO:0000313" key="16">
    <source>
        <dbReference type="EMBL" id="RAV21653.1"/>
    </source>
</evidence>
<keyword evidence="10" id="KW-0902">Two-component regulatory system</keyword>
<dbReference type="Gene3D" id="6.10.340.10">
    <property type="match status" value="1"/>
</dbReference>
<dbReference type="GO" id="GO:0016036">
    <property type="term" value="P:cellular response to phosphate starvation"/>
    <property type="evidence" value="ECO:0007669"/>
    <property type="project" value="TreeGrafter"/>
</dbReference>
<dbReference type="PRINTS" id="PR00344">
    <property type="entry name" value="BCTRLSENSOR"/>
</dbReference>
<dbReference type="InterPro" id="IPR003660">
    <property type="entry name" value="HAMP_dom"/>
</dbReference>
<keyword evidence="6" id="KW-0808">Transferase</keyword>
<evidence type="ECO:0000256" key="10">
    <source>
        <dbReference type="ARBA" id="ARBA00023012"/>
    </source>
</evidence>
<dbReference type="AlphaFoldDB" id="A0A329MSI9"/>
<keyword evidence="13" id="KW-1133">Transmembrane helix</keyword>
<keyword evidence="12" id="KW-0175">Coiled coil</keyword>
<dbReference type="SMART" id="SM00388">
    <property type="entry name" value="HisKA"/>
    <property type="match status" value="1"/>
</dbReference>
<keyword evidence="9" id="KW-0067">ATP-binding</keyword>
<dbReference type="InterPro" id="IPR004358">
    <property type="entry name" value="Sig_transdc_His_kin-like_C"/>
</dbReference>
<dbReference type="InterPro" id="IPR003594">
    <property type="entry name" value="HATPase_dom"/>
</dbReference>
<dbReference type="FunFam" id="1.10.287.130:FF:000001">
    <property type="entry name" value="Two-component sensor histidine kinase"/>
    <property type="match status" value="1"/>
</dbReference>
<evidence type="ECO:0000259" key="14">
    <source>
        <dbReference type="PROSITE" id="PS50109"/>
    </source>
</evidence>
<feature type="transmembrane region" description="Helical" evidence="13">
    <location>
        <begin position="271"/>
        <end position="291"/>
    </location>
</feature>
<dbReference type="GO" id="GO:0005886">
    <property type="term" value="C:plasma membrane"/>
    <property type="evidence" value="ECO:0007669"/>
    <property type="project" value="UniProtKB-SubCell"/>
</dbReference>
<gene>
    <name evidence="16" type="ORF">DQG23_10400</name>
</gene>